<protein>
    <recommendedName>
        <fullName evidence="1">Myb/SANT-like DNA-binding domain-containing protein</fullName>
    </recommendedName>
</protein>
<organism evidence="2 3">
    <name type="scientific">Chelonia mydas</name>
    <name type="common">Green sea-turtle</name>
    <name type="synonym">Chelonia agassizi</name>
    <dbReference type="NCBI Taxonomy" id="8469"/>
    <lineage>
        <taxon>Eukaryota</taxon>
        <taxon>Metazoa</taxon>
        <taxon>Chordata</taxon>
        <taxon>Craniata</taxon>
        <taxon>Vertebrata</taxon>
        <taxon>Euteleostomi</taxon>
        <taxon>Archelosauria</taxon>
        <taxon>Testudinata</taxon>
        <taxon>Testudines</taxon>
        <taxon>Cryptodira</taxon>
        <taxon>Durocryptodira</taxon>
        <taxon>Americhelydia</taxon>
        <taxon>Chelonioidea</taxon>
        <taxon>Cheloniidae</taxon>
        <taxon>Chelonia</taxon>
    </lineage>
</organism>
<name>M7BBS2_CHEMY</name>
<accession>M7BBS2</accession>
<evidence type="ECO:0000313" key="2">
    <source>
        <dbReference type="EMBL" id="EMP33015.1"/>
    </source>
</evidence>
<sequence length="191" mass="21624">MASKRVDFSKSIRVDQNDQTYLQIAKQLAALQIYQTGGQFRDRIQWLKTEYKKTRDQTRTLGNSPTSCLFYEEFDRVMGTVLSMESTVVHDELVSWGGVLLAPESSTGTNGNQLQALSEDGEVTVAETCSRGPSISTGYSISTAYPHCSRSLGQNTFTDHSKRKHFRDEFMVEVLDRANKQAQYQKQRDYG</sequence>
<dbReference type="EMBL" id="KB537574">
    <property type="protein sequence ID" value="EMP33015.1"/>
    <property type="molecule type" value="Genomic_DNA"/>
</dbReference>
<proteinExistence type="predicted"/>
<keyword evidence="3" id="KW-1185">Reference proteome</keyword>
<evidence type="ECO:0000259" key="1">
    <source>
        <dbReference type="Pfam" id="PF13837"/>
    </source>
</evidence>
<dbReference type="Pfam" id="PF13837">
    <property type="entry name" value="Myb_DNA-bind_4"/>
    <property type="match status" value="1"/>
</dbReference>
<reference evidence="3" key="1">
    <citation type="journal article" date="2013" name="Nat. Genet.">
        <title>The draft genomes of soft-shell turtle and green sea turtle yield insights into the development and evolution of the turtle-specific body plan.</title>
        <authorList>
            <person name="Wang Z."/>
            <person name="Pascual-Anaya J."/>
            <person name="Zadissa A."/>
            <person name="Li W."/>
            <person name="Niimura Y."/>
            <person name="Huang Z."/>
            <person name="Li C."/>
            <person name="White S."/>
            <person name="Xiong Z."/>
            <person name="Fang D."/>
            <person name="Wang B."/>
            <person name="Ming Y."/>
            <person name="Chen Y."/>
            <person name="Zheng Y."/>
            <person name="Kuraku S."/>
            <person name="Pignatelli M."/>
            <person name="Herrero J."/>
            <person name="Beal K."/>
            <person name="Nozawa M."/>
            <person name="Li Q."/>
            <person name="Wang J."/>
            <person name="Zhang H."/>
            <person name="Yu L."/>
            <person name="Shigenobu S."/>
            <person name="Wang J."/>
            <person name="Liu J."/>
            <person name="Flicek P."/>
            <person name="Searle S."/>
            <person name="Wang J."/>
            <person name="Kuratani S."/>
            <person name="Yin Y."/>
            <person name="Aken B."/>
            <person name="Zhang G."/>
            <person name="Irie N."/>
        </authorList>
    </citation>
    <scope>NUCLEOTIDE SEQUENCE [LARGE SCALE GENOMIC DNA]</scope>
</reference>
<dbReference type="Proteomes" id="UP000031443">
    <property type="component" value="Unassembled WGS sequence"/>
</dbReference>
<dbReference type="AlphaFoldDB" id="M7BBS2"/>
<dbReference type="InterPro" id="IPR044822">
    <property type="entry name" value="Myb_DNA-bind_4"/>
</dbReference>
<feature type="domain" description="Myb/SANT-like DNA-binding" evidence="1">
    <location>
        <begin position="15"/>
        <end position="76"/>
    </location>
</feature>
<gene>
    <name evidence="2" type="ORF">UY3_09833</name>
</gene>
<evidence type="ECO:0000313" key="3">
    <source>
        <dbReference type="Proteomes" id="UP000031443"/>
    </source>
</evidence>